<dbReference type="PANTHER" id="PTHR43033:SF1">
    <property type="entry name" value="TRNA(ILE)-LYSIDINE SYNTHASE-RELATED"/>
    <property type="match status" value="1"/>
</dbReference>
<evidence type="ECO:0000256" key="5">
    <source>
        <dbReference type="ARBA" id="ARBA00022741"/>
    </source>
</evidence>
<feature type="domain" description="Lysidine-tRNA(Ile) synthetase C-terminal" evidence="9">
    <location>
        <begin position="404"/>
        <end position="476"/>
    </location>
</feature>
<dbReference type="GO" id="GO:0005737">
    <property type="term" value="C:cytoplasm"/>
    <property type="evidence" value="ECO:0007669"/>
    <property type="project" value="UniProtKB-SubCell"/>
</dbReference>
<dbReference type="HAMAP" id="MF_01161">
    <property type="entry name" value="tRNA_Ile_lys_synt"/>
    <property type="match status" value="1"/>
</dbReference>
<dbReference type="Gene3D" id="3.40.50.620">
    <property type="entry name" value="HUPs"/>
    <property type="match status" value="1"/>
</dbReference>
<keyword evidence="4 8" id="KW-0819">tRNA processing</keyword>
<dbReference type="InterPro" id="IPR014729">
    <property type="entry name" value="Rossmann-like_a/b/a_fold"/>
</dbReference>
<dbReference type="Proteomes" id="UP000824160">
    <property type="component" value="Unassembled WGS sequence"/>
</dbReference>
<dbReference type="PANTHER" id="PTHR43033">
    <property type="entry name" value="TRNA(ILE)-LYSIDINE SYNTHASE-RELATED"/>
    <property type="match status" value="1"/>
</dbReference>
<evidence type="ECO:0000313" key="11">
    <source>
        <dbReference type="Proteomes" id="UP000824160"/>
    </source>
</evidence>
<keyword evidence="5 8" id="KW-0547">Nucleotide-binding</keyword>
<evidence type="ECO:0000256" key="8">
    <source>
        <dbReference type="HAMAP-Rule" id="MF_01161"/>
    </source>
</evidence>
<dbReference type="SMART" id="SM00977">
    <property type="entry name" value="TilS_C"/>
    <property type="match status" value="1"/>
</dbReference>
<feature type="binding site" evidence="8">
    <location>
        <begin position="33"/>
        <end position="38"/>
    </location>
    <ligand>
        <name>ATP</name>
        <dbReference type="ChEBI" id="CHEBI:30616"/>
    </ligand>
</feature>
<evidence type="ECO:0000256" key="3">
    <source>
        <dbReference type="ARBA" id="ARBA00022598"/>
    </source>
</evidence>
<keyword evidence="2 8" id="KW-0963">Cytoplasm</keyword>
<dbReference type="InterPro" id="IPR012795">
    <property type="entry name" value="tRNA_Ile_lys_synt_N"/>
</dbReference>
<dbReference type="EC" id="6.3.4.19" evidence="8"/>
<dbReference type="Pfam" id="PF01171">
    <property type="entry name" value="ATP_bind_3"/>
    <property type="match status" value="1"/>
</dbReference>
<accession>A0A9D1H577</accession>
<dbReference type="SUPFAM" id="SSF52402">
    <property type="entry name" value="Adenine nucleotide alpha hydrolases-like"/>
    <property type="match status" value="1"/>
</dbReference>
<organism evidence="10 11">
    <name type="scientific">Candidatus Faecivivens stercoripullorum</name>
    <dbReference type="NCBI Taxonomy" id="2840805"/>
    <lineage>
        <taxon>Bacteria</taxon>
        <taxon>Bacillati</taxon>
        <taxon>Bacillota</taxon>
        <taxon>Clostridia</taxon>
        <taxon>Eubacteriales</taxon>
        <taxon>Oscillospiraceae</taxon>
        <taxon>Oscillospiraceae incertae sedis</taxon>
        <taxon>Candidatus Faecivivens</taxon>
    </lineage>
</organism>
<dbReference type="AlphaFoldDB" id="A0A9D1H577"/>
<evidence type="ECO:0000256" key="1">
    <source>
        <dbReference type="ARBA" id="ARBA00004496"/>
    </source>
</evidence>
<evidence type="ECO:0000313" key="10">
    <source>
        <dbReference type="EMBL" id="HIT93863.1"/>
    </source>
</evidence>
<evidence type="ECO:0000256" key="2">
    <source>
        <dbReference type="ARBA" id="ARBA00022490"/>
    </source>
</evidence>
<dbReference type="GO" id="GO:0006400">
    <property type="term" value="P:tRNA modification"/>
    <property type="evidence" value="ECO:0007669"/>
    <property type="project" value="UniProtKB-UniRule"/>
</dbReference>
<gene>
    <name evidence="8 10" type="primary">tilS</name>
    <name evidence="10" type="ORF">IAC43_01635</name>
</gene>
<keyword evidence="6 8" id="KW-0067">ATP-binding</keyword>
<proteinExistence type="inferred from homology"/>
<dbReference type="InterPro" id="IPR012094">
    <property type="entry name" value="tRNA_Ile_lys_synt"/>
</dbReference>
<sequence>MQGAQTEEMHTKAFEKKFMLEGLSGKCLIIGFSGGADSTSLVHFLASNQEKMGCQLLAVHLNHRLRGDESDRDEQSAKAFCTGLDVPFISRRVDIGAIAEQSHQSEEVCGRQERYRLFVEQAVIARQKGMEPVIVTAHTLSDNLETAFLHLLRGCALDGLCGIPDSRMVEDVPLIRPMLRISREEVEGYCAFYRLPFATDSTNFSDRYTRNFLRLQVIPQLKKLNPSFEAAYLRMRDSLQQDRDYLNFLRDQLLSEASAGCNTGWKVSVLSGAPKPVKSRAAAEILRISGVQVDAVAIESLTAVIDGKSSGYTAGKVCLTVRGGILSADDTSRFVVGAVLLPQDGTGTVIIPFEEWDNNEKLIARWEQKIRLAVLSADDYRENRKVYKNLLYFAVDYDTIMDNAQLRARGPGDSIRLSGRGGQKTLKKLFQQAHLSRRERELRLVLAQGSNVIWVEGFGTDEASVPGPETEKVLAAFRDEAAATERMKSEYEPQDDR</sequence>
<dbReference type="InterPro" id="IPR011063">
    <property type="entry name" value="TilS/TtcA_N"/>
</dbReference>
<evidence type="ECO:0000256" key="7">
    <source>
        <dbReference type="ARBA" id="ARBA00048539"/>
    </source>
</evidence>
<comment type="domain">
    <text evidence="8">The N-terminal region contains the highly conserved SGGXDS motif, predicted to be a P-loop motif involved in ATP binding.</text>
</comment>
<comment type="function">
    <text evidence="8">Ligates lysine onto the cytidine present at position 34 of the AUA codon-specific tRNA(Ile) that contains the anticodon CAU, in an ATP-dependent manner. Cytidine is converted to lysidine, thus changing the amino acid specificity of the tRNA from methionine to isoleucine.</text>
</comment>
<dbReference type="Pfam" id="PF11734">
    <property type="entry name" value="TilS_C"/>
    <property type="match status" value="1"/>
</dbReference>
<dbReference type="SUPFAM" id="SSF56037">
    <property type="entry name" value="PheT/TilS domain"/>
    <property type="match status" value="1"/>
</dbReference>
<reference evidence="10" key="1">
    <citation type="submission" date="2020-10" db="EMBL/GenBank/DDBJ databases">
        <authorList>
            <person name="Gilroy R."/>
        </authorList>
    </citation>
    <scope>NUCLEOTIDE SEQUENCE</scope>
    <source>
        <strain evidence="10">ChiBcec7-5410</strain>
    </source>
</reference>
<comment type="subcellular location">
    <subcellularLocation>
        <location evidence="1 8">Cytoplasm</location>
    </subcellularLocation>
</comment>
<name>A0A9D1H577_9FIRM</name>
<keyword evidence="3 8" id="KW-0436">Ligase</keyword>
<dbReference type="GO" id="GO:0032267">
    <property type="term" value="F:tRNA(Ile)-lysidine synthase activity"/>
    <property type="evidence" value="ECO:0007669"/>
    <property type="project" value="UniProtKB-EC"/>
</dbReference>
<dbReference type="EMBL" id="DVLW01000043">
    <property type="protein sequence ID" value="HIT93863.1"/>
    <property type="molecule type" value="Genomic_DNA"/>
</dbReference>
<dbReference type="GO" id="GO:0005524">
    <property type="term" value="F:ATP binding"/>
    <property type="evidence" value="ECO:0007669"/>
    <property type="project" value="UniProtKB-UniRule"/>
</dbReference>
<dbReference type="InterPro" id="IPR012796">
    <property type="entry name" value="Lysidine-tRNA-synth_C"/>
</dbReference>
<evidence type="ECO:0000256" key="4">
    <source>
        <dbReference type="ARBA" id="ARBA00022694"/>
    </source>
</evidence>
<evidence type="ECO:0000256" key="6">
    <source>
        <dbReference type="ARBA" id="ARBA00022840"/>
    </source>
</evidence>
<dbReference type="NCBIfam" id="TIGR02433">
    <property type="entry name" value="lysidine_TilS_C"/>
    <property type="match status" value="1"/>
</dbReference>
<reference evidence="10" key="2">
    <citation type="journal article" date="2021" name="PeerJ">
        <title>Extensive microbial diversity within the chicken gut microbiome revealed by metagenomics and culture.</title>
        <authorList>
            <person name="Gilroy R."/>
            <person name="Ravi A."/>
            <person name="Getino M."/>
            <person name="Pursley I."/>
            <person name="Horton D.L."/>
            <person name="Alikhan N.F."/>
            <person name="Baker D."/>
            <person name="Gharbi K."/>
            <person name="Hall N."/>
            <person name="Watson M."/>
            <person name="Adriaenssens E.M."/>
            <person name="Foster-Nyarko E."/>
            <person name="Jarju S."/>
            <person name="Secka A."/>
            <person name="Antonio M."/>
            <person name="Oren A."/>
            <person name="Chaudhuri R.R."/>
            <person name="La Ragione R."/>
            <person name="Hildebrand F."/>
            <person name="Pallen M.J."/>
        </authorList>
    </citation>
    <scope>NUCLEOTIDE SEQUENCE</scope>
    <source>
        <strain evidence="10">ChiBcec7-5410</strain>
    </source>
</reference>
<comment type="catalytic activity">
    <reaction evidence="7 8">
        <text>cytidine(34) in tRNA(Ile2) + L-lysine + ATP = lysidine(34) in tRNA(Ile2) + AMP + diphosphate + H(+)</text>
        <dbReference type="Rhea" id="RHEA:43744"/>
        <dbReference type="Rhea" id="RHEA-COMP:10625"/>
        <dbReference type="Rhea" id="RHEA-COMP:10670"/>
        <dbReference type="ChEBI" id="CHEBI:15378"/>
        <dbReference type="ChEBI" id="CHEBI:30616"/>
        <dbReference type="ChEBI" id="CHEBI:32551"/>
        <dbReference type="ChEBI" id="CHEBI:33019"/>
        <dbReference type="ChEBI" id="CHEBI:82748"/>
        <dbReference type="ChEBI" id="CHEBI:83665"/>
        <dbReference type="ChEBI" id="CHEBI:456215"/>
        <dbReference type="EC" id="6.3.4.19"/>
    </reaction>
</comment>
<protein>
    <recommendedName>
        <fullName evidence="8">tRNA(Ile)-lysidine synthase</fullName>
        <ecNumber evidence="8">6.3.4.19</ecNumber>
    </recommendedName>
    <alternativeName>
        <fullName evidence="8">tRNA(Ile)-2-lysyl-cytidine synthase</fullName>
    </alternativeName>
    <alternativeName>
        <fullName evidence="8">tRNA(Ile)-lysidine synthetase</fullName>
    </alternativeName>
</protein>
<comment type="similarity">
    <text evidence="8">Belongs to the tRNA(Ile)-lysidine synthase family.</text>
</comment>
<dbReference type="CDD" id="cd01992">
    <property type="entry name" value="TilS_N"/>
    <property type="match status" value="1"/>
</dbReference>
<comment type="caution">
    <text evidence="10">The sequence shown here is derived from an EMBL/GenBank/DDBJ whole genome shotgun (WGS) entry which is preliminary data.</text>
</comment>
<evidence type="ECO:0000259" key="9">
    <source>
        <dbReference type="SMART" id="SM00977"/>
    </source>
</evidence>
<dbReference type="NCBIfam" id="TIGR02432">
    <property type="entry name" value="lysidine_TilS_N"/>
    <property type="match status" value="1"/>
</dbReference>